<organism evidence="3">
    <name type="scientific">Mycobacterium xenopi 4042</name>
    <dbReference type="NCBI Taxonomy" id="1299334"/>
    <lineage>
        <taxon>Bacteria</taxon>
        <taxon>Bacillati</taxon>
        <taxon>Actinomycetota</taxon>
        <taxon>Actinomycetes</taxon>
        <taxon>Mycobacteriales</taxon>
        <taxon>Mycobacteriaceae</taxon>
        <taxon>Mycobacterium</taxon>
    </lineage>
</organism>
<name>X7Z9J8_MYCXE</name>
<sequence length="266" mass="28290">MGGGPATAGGHADQLHRPDTVVAAASTMVRVEGVLREFAGWLAVNAPEVACVADLRRAHIEAYKLHLSTRPSARGGRLSKTSLAEHLGTLRTCFDRLTEWDGDDIPARVLVFCGDLPIRDDPLPRFLDDAAFTKLLQAARTADDPFVRLCVEFLARTGLRKGEFLNLTVDSVVQIGAAYWLHVPLGNCAPTATSPCTPNSRTSSTPGSPPDPPACAALTCSSNTANASARAASIGQSPKPRKLLASAMFRPIASDTPWRPRRSTAA</sequence>
<dbReference type="GO" id="GO:0003677">
    <property type="term" value="F:DNA binding"/>
    <property type="evidence" value="ECO:0007669"/>
    <property type="project" value="InterPro"/>
</dbReference>
<dbReference type="EMBL" id="JAOB01000080">
    <property type="protein sequence ID" value="EUA16049.1"/>
    <property type="molecule type" value="Genomic_DNA"/>
</dbReference>
<feature type="compositionally biased region" description="Low complexity" evidence="2">
    <location>
        <begin position="197"/>
        <end position="206"/>
    </location>
</feature>
<dbReference type="Gene3D" id="1.10.443.10">
    <property type="entry name" value="Intergrase catalytic core"/>
    <property type="match status" value="1"/>
</dbReference>
<protein>
    <submittedName>
        <fullName evidence="3">Site-specific recombinase, phage integrase family domain protein</fullName>
    </submittedName>
</protein>
<proteinExistence type="predicted"/>
<dbReference type="AlphaFoldDB" id="X7Z9J8"/>
<dbReference type="GO" id="GO:0015074">
    <property type="term" value="P:DNA integration"/>
    <property type="evidence" value="ECO:0007669"/>
    <property type="project" value="InterPro"/>
</dbReference>
<evidence type="ECO:0000256" key="2">
    <source>
        <dbReference type="SAM" id="MobiDB-lite"/>
    </source>
</evidence>
<dbReference type="SUPFAM" id="SSF56349">
    <property type="entry name" value="DNA breaking-rejoining enzymes"/>
    <property type="match status" value="1"/>
</dbReference>
<dbReference type="GO" id="GO:0006310">
    <property type="term" value="P:DNA recombination"/>
    <property type="evidence" value="ECO:0007669"/>
    <property type="project" value="UniProtKB-KW"/>
</dbReference>
<evidence type="ECO:0000313" key="3">
    <source>
        <dbReference type="EMBL" id="EUA16049.1"/>
    </source>
</evidence>
<dbReference type="PATRIC" id="fig|1299334.3.peg.8289"/>
<keyword evidence="1" id="KW-0233">DNA recombination</keyword>
<feature type="region of interest" description="Disordered" evidence="2">
    <location>
        <begin position="194"/>
        <end position="214"/>
    </location>
</feature>
<comment type="caution">
    <text evidence="3">The sequence shown here is derived from an EMBL/GenBank/DDBJ whole genome shotgun (WGS) entry which is preliminary data.</text>
</comment>
<dbReference type="InterPro" id="IPR011010">
    <property type="entry name" value="DNA_brk_join_enz"/>
</dbReference>
<dbReference type="InterPro" id="IPR013762">
    <property type="entry name" value="Integrase-like_cat_sf"/>
</dbReference>
<reference evidence="3" key="1">
    <citation type="submission" date="2014-01" db="EMBL/GenBank/DDBJ databases">
        <authorList>
            <person name="Brown-Elliot B."/>
            <person name="Wallace R."/>
            <person name="Lenaerts A."/>
            <person name="Ordway D."/>
            <person name="DeGroote M.A."/>
            <person name="Parker T."/>
            <person name="Sizemore C."/>
            <person name="Tallon L.J."/>
            <person name="Sadzewicz L.K."/>
            <person name="Sengamalay N."/>
            <person name="Fraser C.M."/>
            <person name="Hine E."/>
            <person name="Shefchek K.A."/>
            <person name="Das S.P."/>
            <person name="Tettelin H."/>
        </authorList>
    </citation>
    <scope>NUCLEOTIDE SEQUENCE [LARGE SCALE GENOMIC DNA]</scope>
    <source>
        <strain evidence="3">4042</strain>
    </source>
</reference>
<accession>X7Z9J8</accession>
<gene>
    <name evidence="3" type="ORF">I553_1024</name>
</gene>
<evidence type="ECO:0000256" key="1">
    <source>
        <dbReference type="ARBA" id="ARBA00023172"/>
    </source>
</evidence>